<reference evidence="3 4" key="1">
    <citation type="submission" date="2015-11" db="EMBL/GenBank/DDBJ databases">
        <title>Genomic analysis of 38 Legionella species identifies large and diverse effector repertoires.</title>
        <authorList>
            <person name="Burstein D."/>
            <person name="Amaro F."/>
            <person name="Zusman T."/>
            <person name="Lifshitz Z."/>
            <person name="Cohen O."/>
            <person name="Gilbert J.A."/>
            <person name="Pupko T."/>
            <person name="Shuman H.A."/>
            <person name="Segal G."/>
        </authorList>
    </citation>
    <scope>NUCLEOTIDE SEQUENCE [LARGE SCALE GENOMIC DNA]</scope>
    <source>
        <strain evidence="3 4">Mt.St.Helens-4</strain>
    </source>
</reference>
<dbReference type="InterPro" id="IPR052085">
    <property type="entry name" value="WD-SAM-U-box"/>
</dbReference>
<name>A0A0W0YMW4_9GAMM</name>
<sequence>MGKFKSGMVKYGNNWKAVFNFDDSAREQILAANHLNHAEQLVTAPIRITVNTITAGILGTGLVVGGVSCLAFGLLFSKSIAKDGIFLTLLGVTELGAGVAGSVEILLKIPYNGVKAYQHRKRKSENNEHVVQPEINTSSGLIIRQLEQESPANTTLSATEQNNPQDKWGQQNPINVESIPTILQLIVQSFECPITHELIQEPVLCTLDGRTYEREEITQWLAAHRSSPITREKMTPDQKIADVLKPNRALADAIAGFRVEHPELFESKSRSSSLSG</sequence>
<proteinExistence type="predicted"/>
<evidence type="ECO:0000256" key="1">
    <source>
        <dbReference type="SAM" id="Phobius"/>
    </source>
</evidence>
<evidence type="ECO:0000259" key="2">
    <source>
        <dbReference type="PROSITE" id="PS51698"/>
    </source>
</evidence>
<evidence type="ECO:0000313" key="4">
    <source>
        <dbReference type="Proteomes" id="UP000054621"/>
    </source>
</evidence>
<dbReference type="Pfam" id="PF04564">
    <property type="entry name" value="U-box"/>
    <property type="match status" value="1"/>
</dbReference>
<organism evidence="3 4">
    <name type="scientific">Legionella sainthelensi</name>
    <dbReference type="NCBI Taxonomy" id="28087"/>
    <lineage>
        <taxon>Bacteria</taxon>
        <taxon>Pseudomonadati</taxon>
        <taxon>Pseudomonadota</taxon>
        <taxon>Gammaproteobacteria</taxon>
        <taxon>Legionellales</taxon>
        <taxon>Legionellaceae</taxon>
        <taxon>Legionella</taxon>
    </lineage>
</organism>
<dbReference type="PANTHER" id="PTHR46573">
    <property type="entry name" value="WD REPEAT, SAM AND U-BOX DOMAIN-CONTAINING PROTEIN 1"/>
    <property type="match status" value="1"/>
</dbReference>
<dbReference type="AlphaFoldDB" id="A0A0W0YMW4"/>
<dbReference type="Gene3D" id="3.30.40.10">
    <property type="entry name" value="Zinc/RING finger domain, C3HC4 (zinc finger)"/>
    <property type="match status" value="1"/>
</dbReference>
<dbReference type="InterPro" id="IPR003613">
    <property type="entry name" value="Ubox_domain"/>
</dbReference>
<evidence type="ECO:0000313" key="3">
    <source>
        <dbReference type="EMBL" id="KTD58221.1"/>
    </source>
</evidence>
<feature type="transmembrane region" description="Helical" evidence="1">
    <location>
        <begin position="53"/>
        <end position="76"/>
    </location>
</feature>
<protein>
    <submittedName>
        <fullName evidence="3">U-box domain protein</fullName>
    </submittedName>
</protein>
<keyword evidence="1" id="KW-0472">Membrane</keyword>
<keyword evidence="1" id="KW-1133">Transmembrane helix</keyword>
<dbReference type="EMBL" id="LNYV01000013">
    <property type="protein sequence ID" value="KTD58221.1"/>
    <property type="molecule type" value="Genomic_DNA"/>
</dbReference>
<dbReference type="SMART" id="SM00504">
    <property type="entry name" value="Ubox"/>
    <property type="match status" value="1"/>
</dbReference>
<dbReference type="GO" id="GO:0016567">
    <property type="term" value="P:protein ubiquitination"/>
    <property type="evidence" value="ECO:0007669"/>
    <property type="project" value="InterPro"/>
</dbReference>
<feature type="domain" description="U-box" evidence="2">
    <location>
        <begin position="185"/>
        <end position="264"/>
    </location>
</feature>
<dbReference type="PROSITE" id="PS51698">
    <property type="entry name" value="U_BOX"/>
    <property type="match status" value="1"/>
</dbReference>
<accession>A0A0W0YMW4</accession>
<comment type="caution">
    <text evidence="3">The sequence shown here is derived from an EMBL/GenBank/DDBJ whole genome shotgun (WGS) entry which is preliminary data.</text>
</comment>
<dbReference type="SUPFAM" id="SSF57850">
    <property type="entry name" value="RING/U-box"/>
    <property type="match status" value="1"/>
</dbReference>
<dbReference type="OrthoDB" id="5654459at2"/>
<dbReference type="GO" id="GO:0004842">
    <property type="term" value="F:ubiquitin-protein transferase activity"/>
    <property type="evidence" value="ECO:0007669"/>
    <property type="project" value="InterPro"/>
</dbReference>
<dbReference type="CDD" id="cd16655">
    <property type="entry name" value="RING-Ubox_WDSUB1-like"/>
    <property type="match status" value="1"/>
</dbReference>
<dbReference type="STRING" id="28087.Lsai_0828"/>
<dbReference type="RefSeq" id="WP_035906429.1">
    <property type="nucleotide sequence ID" value="NZ_CAAAJE010000002.1"/>
</dbReference>
<gene>
    <name evidence="3" type="ORF">Lsai_0828</name>
</gene>
<dbReference type="Proteomes" id="UP000054621">
    <property type="component" value="Unassembled WGS sequence"/>
</dbReference>
<dbReference type="InterPro" id="IPR013083">
    <property type="entry name" value="Znf_RING/FYVE/PHD"/>
</dbReference>
<dbReference type="PATRIC" id="fig|28087.4.peg.884"/>
<dbReference type="PANTHER" id="PTHR46573:SF1">
    <property type="entry name" value="WD REPEAT, SAM AND U-BOX DOMAIN-CONTAINING PROTEIN 1"/>
    <property type="match status" value="1"/>
</dbReference>
<keyword evidence="1" id="KW-0812">Transmembrane</keyword>
<dbReference type="eggNOG" id="ENOG5031EK6">
    <property type="taxonomic scope" value="Bacteria"/>
</dbReference>